<protein>
    <submittedName>
        <fullName evidence="2">Speedy protein E4</fullName>
    </submittedName>
</protein>
<dbReference type="AlphaFoldDB" id="A0A091D8R0"/>
<dbReference type="PANTHER" id="PTHR31156">
    <property type="entry name" value="WBSCR19-LIKE PROTEIN"/>
    <property type="match status" value="1"/>
</dbReference>
<dbReference type="GO" id="GO:0019901">
    <property type="term" value="F:protein kinase binding"/>
    <property type="evidence" value="ECO:0007669"/>
    <property type="project" value="InterPro"/>
</dbReference>
<dbReference type="eggNOG" id="ENOG502SSQN">
    <property type="taxonomic scope" value="Eukaryota"/>
</dbReference>
<organism evidence="2 3">
    <name type="scientific">Fukomys damarensis</name>
    <name type="common">Damaraland mole rat</name>
    <name type="synonym">Cryptomys damarensis</name>
    <dbReference type="NCBI Taxonomy" id="885580"/>
    <lineage>
        <taxon>Eukaryota</taxon>
        <taxon>Metazoa</taxon>
        <taxon>Chordata</taxon>
        <taxon>Craniata</taxon>
        <taxon>Vertebrata</taxon>
        <taxon>Euteleostomi</taxon>
        <taxon>Mammalia</taxon>
        <taxon>Eutheria</taxon>
        <taxon>Euarchontoglires</taxon>
        <taxon>Glires</taxon>
        <taxon>Rodentia</taxon>
        <taxon>Hystricomorpha</taxon>
        <taxon>Bathyergidae</taxon>
        <taxon>Fukomys</taxon>
    </lineage>
</organism>
<dbReference type="Pfam" id="PF11357">
    <property type="entry name" value="Spy1"/>
    <property type="match status" value="1"/>
</dbReference>
<dbReference type="EMBL" id="KN122902">
    <property type="protein sequence ID" value="KFO27472.1"/>
    <property type="molecule type" value="Genomic_DNA"/>
</dbReference>
<proteinExistence type="inferred from homology"/>
<reference evidence="2 3" key="1">
    <citation type="submission" date="2013-11" db="EMBL/GenBank/DDBJ databases">
        <title>The Damaraland mole rat (Fukomys damarensis) genome and evolution of African mole rats.</title>
        <authorList>
            <person name="Gladyshev V.N."/>
            <person name="Fang X."/>
        </authorList>
    </citation>
    <scope>NUCLEOTIDE SEQUENCE [LARGE SCALE GENOMIC DNA]</scope>
    <source>
        <tissue evidence="2">Liver</tissue>
    </source>
</reference>
<evidence type="ECO:0000256" key="1">
    <source>
        <dbReference type="ARBA" id="ARBA00010932"/>
    </source>
</evidence>
<evidence type="ECO:0000313" key="3">
    <source>
        <dbReference type="Proteomes" id="UP000028990"/>
    </source>
</evidence>
<dbReference type="InterPro" id="IPR020984">
    <property type="entry name" value="Speedy"/>
</dbReference>
<gene>
    <name evidence="2" type="ORF">H920_11126</name>
</gene>
<evidence type="ECO:0000313" key="2">
    <source>
        <dbReference type="EMBL" id="KFO27472.1"/>
    </source>
</evidence>
<dbReference type="InterPro" id="IPR057742">
    <property type="entry name" value="Speedy_E"/>
</dbReference>
<dbReference type="Proteomes" id="UP000028990">
    <property type="component" value="Unassembled WGS sequence"/>
</dbReference>
<comment type="similarity">
    <text evidence="1">Belongs to the Speedy/Ringo family.</text>
</comment>
<sequence>MATGEPSSQSKGHSPQPISPGYALEVVIVDDEIPGQSGQWEVPSLLPWGCVQKRKRDWSSVSEDKVQEDPLEVSDGVAGVAAPNIMHQRPDWKKQRDSSCSELEAEAEQKEDIRLLPRKRWREYLSLFIDEPQEPSQQLSPAPSTHMGVTEKLCGLKKKRKMKHLSSVLPEHHAAFTRLLGCLSLTVIFSPHQYLLDIVITYFSRAGLFPWQYQRVHFFLSLYLANDMEEDSKLQKLDMLFFLYGRNLAQIPKFQKLHYEFICCMGWNLRVTQEECEEVGGALEMAGKVGQD</sequence>
<keyword evidence="3" id="KW-1185">Reference proteome</keyword>
<accession>A0A091D8R0</accession>
<name>A0A091D8R0_FUKDA</name>